<dbReference type="InterPro" id="IPR007062">
    <property type="entry name" value="PPI-2"/>
</dbReference>
<dbReference type="STRING" id="158441.A0A226F1Q0"/>
<evidence type="ECO:0000256" key="1">
    <source>
        <dbReference type="ARBA" id="ARBA00005472"/>
    </source>
</evidence>
<feature type="compositionally biased region" description="Polar residues" evidence="2">
    <location>
        <begin position="90"/>
        <end position="104"/>
    </location>
</feature>
<reference evidence="3 4" key="1">
    <citation type="submission" date="2015-12" db="EMBL/GenBank/DDBJ databases">
        <title>The genome of Folsomia candida.</title>
        <authorList>
            <person name="Faddeeva A."/>
            <person name="Derks M.F."/>
            <person name="Anvar Y."/>
            <person name="Smit S."/>
            <person name="Van Straalen N."/>
            <person name="Roelofs D."/>
        </authorList>
    </citation>
    <scope>NUCLEOTIDE SEQUENCE [LARGE SCALE GENOMIC DNA]</scope>
    <source>
        <strain evidence="3 4">VU population</strain>
        <tissue evidence="3">Whole body</tissue>
    </source>
</reference>
<dbReference type="OrthoDB" id="551302at2759"/>
<feature type="compositionally biased region" description="Basic and acidic residues" evidence="2">
    <location>
        <begin position="136"/>
        <end position="158"/>
    </location>
</feature>
<keyword evidence="4" id="KW-1185">Reference proteome</keyword>
<feature type="region of interest" description="Disordered" evidence="2">
    <location>
        <begin position="1"/>
        <end position="52"/>
    </location>
</feature>
<feature type="region of interest" description="Disordered" evidence="2">
    <location>
        <begin position="116"/>
        <end position="178"/>
    </location>
</feature>
<feature type="region of interest" description="Disordered" evidence="2">
    <location>
        <begin position="75"/>
        <end position="104"/>
    </location>
</feature>
<dbReference type="Proteomes" id="UP000198287">
    <property type="component" value="Unassembled WGS sequence"/>
</dbReference>
<dbReference type="GO" id="GO:0004864">
    <property type="term" value="F:protein phosphatase inhibitor activity"/>
    <property type="evidence" value="ECO:0007669"/>
    <property type="project" value="InterPro"/>
</dbReference>
<sequence length="178" mass="19526">MSQNSNTEPPKGILKRKNPVVSPPPVTTPSPKPGSPSPLQRRPGQGQARFDEMNIIETLHPVDKDYGFDTIDEVKTPFHEYQEPEDDSLPKQSSLEISRGVSNSAPVDAALLSKLLTEKGGQPPKTTTNRGGEGSGKGEAEKKEFEAQRKSHYDEFQTVKKSQISSPDKKTTSKDGRK</sequence>
<dbReference type="EMBL" id="LNIX01000001">
    <property type="protein sequence ID" value="OXA63290.1"/>
    <property type="molecule type" value="Genomic_DNA"/>
</dbReference>
<dbReference type="AlphaFoldDB" id="A0A226F1Q0"/>
<dbReference type="Pfam" id="PF04979">
    <property type="entry name" value="IPP-2"/>
    <property type="match status" value="1"/>
</dbReference>
<dbReference type="PANTHER" id="PTHR12398">
    <property type="entry name" value="PROTEIN PHOSPHATASE INHIBITOR"/>
    <property type="match status" value="1"/>
</dbReference>
<dbReference type="GO" id="GO:0009966">
    <property type="term" value="P:regulation of signal transduction"/>
    <property type="evidence" value="ECO:0007669"/>
    <property type="project" value="InterPro"/>
</dbReference>
<comment type="caution">
    <text evidence="3">The sequence shown here is derived from an EMBL/GenBank/DDBJ whole genome shotgun (WGS) entry which is preliminary data.</text>
</comment>
<dbReference type="Gene3D" id="6.10.250.1050">
    <property type="match status" value="1"/>
</dbReference>
<comment type="similarity">
    <text evidence="1">Belongs to the protein phosphatase inhibitor 2 family.</text>
</comment>
<protein>
    <submittedName>
        <fullName evidence="3">Protein phosphatase inhibitor 2</fullName>
    </submittedName>
</protein>
<accession>A0A226F1Q0</accession>
<feature type="compositionally biased region" description="Basic and acidic residues" evidence="2">
    <location>
        <begin position="167"/>
        <end position="178"/>
    </location>
</feature>
<name>A0A226F1Q0_FOLCA</name>
<dbReference type="OMA" id="HAHFDEM"/>
<feature type="compositionally biased region" description="Pro residues" evidence="2">
    <location>
        <begin position="21"/>
        <end position="36"/>
    </location>
</feature>
<organism evidence="3 4">
    <name type="scientific">Folsomia candida</name>
    <name type="common">Springtail</name>
    <dbReference type="NCBI Taxonomy" id="158441"/>
    <lineage>
        <taxon>Eukaryota</taxon>
        <taxon>Metazoa</taxon>
        <taxon>Ecdysozoa</taxon>
        <taxon>Arthropoda</taxon>
        <taxon>Hexapoda</taxon>
        <taxon>Collembola</taxon>
        <taxon>Entomobryomorpha</taxon>
        <taxon>Isotomoidea</taxon>
        <taxon>Isotomidae</taxon>
        <taxon>Proisotominae</taxon>
        <taxon>Folsomia</taxon>
    </lineage>
</organism>
<gene>
    <name evidence="3" type="ORF">Fcan01_02983</name>
</gene>
<proteinExistence type="inferred from homology"/>
<evidence type="ECO:0000313" key="4">
    <source>
        <dbReference type="Proteomes" id="UP000198287"/>
    </source>
</evidence>
<evidence type="ECO:0000256" key="2">
    <source>
        <dbReference type="SAM" id="MobiDB-lite"/>
    </source>
</evidence>
<dbReference type="PANTHER" id="PTHR12398:SF20">
    <property type="entry name" value="PROTEIN PHOSPHATASE 1 REGULATORY INHIBITOR SUBUNIT 2"/>
    <property type="match status" value="1"/>
</dbReference>
<evidence type="ECO:0000313" key="3">
    <source>
        <dbReference type="EMBL" id="OXA63290.1"/>
    </source>
</evidence>